<dbReference type="Proteomes" id="UP001212803">
    <property type="component" value="Chromosome"/>
</dbReference>
<keyword evidence="2" id="KW-1185">Reference proteome</keyword>
<sequence>MKLLRIGISDDVFGPLRDEERSWHIVQERLAAAFGEPVETVLKSAWPNDAYPDVIERWVEREQPDAVFLAVASFWVSFPSVPLRLQRSRLTGLPLVGRLGLQAAGHPAVAHNAAFRALRRAALGTVGCAYHFEPAACAARVEEAVRRIIRREEVALGVRGPMALGLPLPPRIAAESRARLADFERRVSDICGRLYVAYQPPGPGEPPSRDELQADLTHVNARGHARRAGHEYRLMLRALEAVRGPAGK</sequence>
<protein>
    <submittedName>
        <fullName evidence="1">SGNH/GDSL hydrolase family protein</fullName>
    </submittedName>
</protein>
<dbReference type="SUPFAM" id="SSF52266">
    <property type="entry name" value="SGNH hydrolase"/>
    <property type="match status" value="1"/>
</dbReference>
<proteinExistence type="predicted"/>
<dbReference type="GO" id="GO:0016787">
    <property type="term" value="F:hydrolase activity"/>
    <property type="evidence" value="ECO:0007669"/>
    <property type="project" value="UniProtKB-KW"/>
</dbReference>
<accession>A0ABY7M291</accession>
<name>A0ABY7M291_9CHLR</name>
<reference evidence="1 2" key="1">
    <citation type="journal article" date="2023" name="ISME J.">
        <title>Thermophilic Dehalococcoidia with unusual traits shed light on an unexpected past.</title>
        <authorList>
            <person name="Palmer M."/>
            <person name="Covington J.K."/>
            <person name="Zhou E.M."/>
            <person name="Thomas S.C."/>
            <person name="Habib N."/>
            <person name="Seymour C.O."/>
            <person name="Lai D."/>
            <person name="Johnston J."/>
            <person name="Hashimi A."/>
            <person name="Jiao J.Y."/>
            <person name="Muok A.R."/>
            <person name="Liu L."/>
            <person name="Xian W.D."/>
            <person name="Zhi X.Y."/>
            <person name="Li M.M."/>
            <person name="Silva L.P."/>
            <person name="Bowen B.P."/>
            <person name="Louie K."/>
            <person name="Briegel A."/>
            <person name="Pett-Ridge J."/>
            <person name="Weber P.K."/>
            <person name="Tocheva E.I."/>
            <person name="Woyke T."/>
            <person name="Northen T.R."/>
            <person name="Mayali X."/>
            <person name="Li W.J."/>
            <person name="Hedlund B.P."/>
        </authorList>
    </citation>
    <scope>NUCLEOTIDE SEQUENCE [LARGE SCALE GENOMIC DNA]</scope>
    <source>
        <strain evidence="1 2">YIM 72310</strain>
    </source>
</reference>
<gene>
    <name evidence="1" type="ORF">O0235_08445</name>
</gene>
<evidence type="ECO:0000313" key="1">
    <source>
        <dbReference type="EMBL" id="WBL34824.1"/>
    </source>
</evidence>
<evidence type="ECO:0000313" key="2">
    <source>
        <dbReference type="Proteomes" id="UP001212803"/>
    </source>
</evidence>
<keyword evidence="1" id="KW-0378">Hydrolase</keyword>
<dbReference type="RefSeq" id="WP_270055352.1">
    <property type="nucleotide sequence ID" value="NZ_CP115149.1"/>
</dbReference>
<dbReference type="EMBL" id="CP115149">
    <property type="protein sequence ID" value="WBL34824.1"/>
    <property type="molecule type" value="Genomic_DNA"/>
</dbReference>
<organism evidence="1 2">
    <name type="scientific">Tepidiforma flava</name>
    <dbReference type="NCBI Taxonomy" id="3004094"/>
    <lineage>
        <taxon>Bacteria</taxon>
        <taxon>Bacillati</taxon>
        <taxon>Chloroflexota</taxon>
        <taxon>Tepidiformia</taxon>
        <taxon>Tepidiformales</taxon>
        <taxon>Tepidiformaceae</taxon>
        <taxon>Tepidiforma</taxon>
    </lineage>
</organism>